<reference evidence="2" key="1">
    <citation type="submission" date="2022-12" db="EMBL/GenBank/DDBJ databases">
        <authorList>
            <person name="Petersen C."/>
        </authorList>
    </citation>
    <scope>NUCLEOTIDE SEQUENCE</scope>
    <source>
        <strain evidence="2">IBT 35675</strain>
    </source>
</reference>
<keyword evidence="3" id="KW-1185">Reference proteome</keyword>
<dbReference type="EMBL" id="JAPZBR010000001">
    <property type="protein sequence ID" value="KAJ5366176.1"/>
    <property type="molecule type" value="Genomic_DNA"/>
</dbReference>
<proteinExistence type="predicted"/>
<sequence>MTGRAAMRTPEPPDRGEREGSPPRLSRPKRTTRPPKIYAREQEIDNEQRTTRPSQKKTIKPEAQPDVATSDDSAIESDDLDELHKAKAEFGAALAEVRDELQNLTDRSSTSQCHSEACAPSGHDEILREIQSLREEISAPTLTGSPSYADVARTPSLSHPSNIRGLSTTNTTPTTFTDTLYCTIDTSKMAGNENERISAGSIRAAVETEIRTTEVHSQWRCRALTVSPKNTNRIRIACRDEAEHQLIKKVVEAKIGSGARVLRDELYPIKIDSVNKAAVLDEKDEIRAEAAAAFSEENEATVAKIAWLSKKESSTGRRGAEQLLKPTKQRLYTSHPRLANWIKNPSLSKERRWSPKARSKSWGAASKGLEAAMELRRLRGLSPATARRLFSSTVAPVVNYASNVWMHAFKNQSMGPINRVQRVGAQAIVGTFLTVATSVAEAEAHIATAQHRFWRRAVKMLADLHTLPETNPLRRNTDRIRKFRRYHRSPLYQVADALKNIDMESLETINLFTLAPWEARVQTDEPISEGSIVPGGATQIAFCSSAQNELVGFGAAIEKQPPRYRKVRLKTLSVTLSARTEQNPFSAELAAMAHTLKTLVGLKDFRITLITSDKAAALTLKNPRQQSGQEFVCRIYKLTSRMQRHGNQISVRWIPTSEDKKLLGVAKEQARAATQEDAILQGQVPKM</sequence>
<feature type="region of interest" description="Disordered" evidence="1">
    <location>
        <begin position="140"/>
        <end position="170"/>
    </location>
</feature>
<protein>
    <recommendedName>
        <fullName evidence="4">Reverse transcriptase</fullName>
    </recommendedName>
</protein>
<comment type="caution">
    <text evidence="2">The sequence shown here is derived from an EMBL/GenBank/DDBJ whole genome shotgun (WGS) entry which is preliminary data.</text>
</comment>
<feature type="region of interest" description="Disordered" evidence="1">
    <location>
        <begin position="1"/>
        <end position="75"/>
    </location>
</feature>
<feature type="compositionally biased region" description="Polar residues" evidence="1">
    <location>
        <begin position="155"/>
        <end position="167"/>
    </location>
</feature>
<dbReference type="Proteomes" id="UP001148299">
    <property type="component" value="Unassembled WGS sequence"/>
</dbReference>
<evidence type="ECO:0000313" key="3">
    <source>
        <dbReference type="Proteomes" id="UP001148299"/>
    </source>
</evidence>
<name>A0A9W9V4Q0_PENBR</name>
<accession>A0A9W9V4Q0</accession>
<feature type="compositionally biased region" description="Basic and acidic residues" evidence="1">
    <location>
        <begin position="38"/>
        <end position="50"/>
    </location>
</feature>
<reference evidence="2" key="2">
    <citation type="journal article" date="2023" name="IMA Fungus">
        <title>Comparative genomic study of the Penicillium genus elucidates a diverse pangenome and 15 lateral gene transfer events.</title>
        <authorList>
            <person name="Petersen C."/>
            <person name="Sorensen T."/>
            <person name="Nielsen M.R."/>
            <person name="Sondergaard T.E."/>
            <person name="Sorensen J.L."/>
            <person name="Fitzpatrick D.A."/>
            <person name="Frisvad J.C."/>
            <person name="Nielsen K.L."/>
        </authorList>
    </citation>
    <scope>NUCLEOTIDE SEQUENCE</scope>
    <source>
        <strain evidence="2">IBT 35675</strain>
    </source>
</reference>
<evidence type="ECO:0000313" key="2">
    <source>
        <dbReference type="EMBL" id="KAJ5366176.1"/>
    </source>
</evidence>
<dbReference type="AlphaFoldDB" id="A0A9W9V4Q0"/>
<gene>
    <name evidence="2" type="ORF">N7541_000117</name>
</gene>
<evidence type="ECO:0000256" key="1">
    <source>
        <dbReference type="SAM" id="MobiDB-lite"/>
    </source>
</evidence>
<evidence type="ECO:0008006" key="4">
    <source>
        <dbReference type="Google" id="ProtNLM"/>
    </source>
</evidence>
<feature type="compositionally biased region" description="Basic and acidic residues" evidence="1">
    <location>
        <begin position="11"/>
        <end position="21"/>
    </location>
</feature>
<organism evidence="2 3">
    <name type="scientific">Penicillium brevicompactum</name>
    <dbReference type="NCBI Taxonomy" id="5074"/>
    <lineage>
        <taxon>Eukaryota</taxon>
        <taxon>Fungi</taxon>
        <taxon>Dikarya</taxon>
        <taxon>Ascomycota</taxon>
        <taxon>Pezizomycotina</taxon>
        <taxon>Eurotiomycetes</taxon>
        <taxon>Eurotiomycetidae</taxon>
        <taxon>Eurotiales</taxon>
        <taxon>Aspergillaceae</taxon>
        <taxon>Penicillium</taxon>
    </lineage>
</organism>